<accession>A0ABN8DB59</accession>
<sequence>MDAFFLKHQLFTQDVMVLLDQPKEQEEDGNEYKKLQLLIKTHGGVLLDQHDSNDARVNIVLLDGRNQDQNELKNRFPLAEIVNVQWIKDSIQQNRRLEIPSYCIQDKQHLSYRMESQAMKKQKTVAAQDTADINPKEASVLHLEATKPQFRPWTTIHKSVYVLDTRPQMQDGKQATDQSYKIAAFDLDCTLIVTKSGKKYARNHNDWKWFHPTLVRDKLAKLARDGFTLTIYSNQNGVAQGHITAAQLQNKLETIVQQLDLPVLVFLATENDIMRKPRLGVWKELAKLLSAKGEDAIDKEASFYCGDAAGRPKIAGRSKDFAATDYKFALNAGIRFFTPESFFFDTKQRIHTCPETWELGFDPKSIAHNVSAAPLLIPASAQIVKEEQEMVVLVGPPASGKSFFANTYLSSYVLVSQDELRTAANCKKKCLEAIAQQKSVVIDNTNCDPRARKAWIEIAKEKNLPIRCFEMDVNKLLSMHLNTFRWLTQQKKVPDVAIHGFYKNFVSPTEKEGFAEVIKVPFRVNRNVSDVDQALLLSYVS</sequence>
<dbReference type="NCBIfam" id="TIGR01662">
    <property type="entry name" value="HAD-SF-IIIA"/>
    <property type="match status" value="1"/>
</dbReference>
<dbReference type="SUPFAM" id="SSF52540">
    <property type="entry name" value="P-loop containing nucleoside triphosphate hydrolases"/>
    <property type="match status" value="1"/>
</dbReference>
<gene>
    <name evidence="2" type="ORF">PBS001_LOCUS9075</name>
</gene>
<dbReference type="InterPro" id="IPR006549">
    <property type="entry name" value="HAD-SF_hydro_IIIA"/>
</dbReference>
<dbReference type="InterPro" id="IPR006551">
    <property type="entry name" value="Polynucleotide_phosphatase"/>
</dbReference>
<dbReference type="InterPro" id="IPR036412">
    <property type="entry name" value="HAD-like_sf"/>
</dbReference>
<dbReference type="InterPro" id="IPR023214">
    <property type="entry name" value="HAD_sf"/>
</dbReference>
<organism evidence="2 3">
    <name type="scientific">Peronospora belbahrii</name>
    <dbReference type="NCBI Taxonomy" id="622444"/>
    <lineage>
        <taxon>Eukaryota</taxon>
        <taxon>Sar</taxon>
        <taxon>Stramenopiles</taxon>
        <taxon>Oomycota</taxon>
        <taxon>Peronosporomycetes</taxon>
        <taxon>Peronosporales</taxon>
        <taxon>Peronosporaceae</taxon>
        <taxon>Peronospora</taxon>
    </lineage>
</organism>
<dbReference type="EMBL" id="CAKLCB010000393">
    <property type="protein sequence ID" value="CAH0522650.1"/>
    <property type="molecule type" value="Genomic_DNA"/>
</dbReference>
<dbReference type="InterPro" id="IPR013954">
    <property type="entry name" value="PNK3P"/>
</dbReference>
<dbReference type="SUPFAM" id="SSF52113">
    <property type="entry name" value="BRCT domain"/>
    <property type="match status" value="1"/>
</dbReference>
<dbReference type="Gene3D" id="3.40.50.10190">
    <property type="entry name" value="BRCT domain"/>
    <property type="match status" value="1"/>
</dbReference>
<dbReference type="Gene3D" id="3.40.50.1000">
    <property type="entry name" value="HAD superfamily/HAD-like"/>
    <property type="match status" value="1"/>
</dbReference>
<dbReference type="NCBIfam" id="TIGR01664">
    <property type="entry name" value="DNA-3'-Pase"/>
    <property type="match status" value="1"/>
</dbReference>
<name>A0ABN8DB59_9STRA</name>
<evidence type="ECO:0000259" key="1">
    <source>
        <dbReference type="PROSITE" id="PS50172"/>
    </source>
</evidence>
<dbReference type="SUPFAM" id="SSF56784">
    <property type="entry name" value="HAD-like"/>
    <property type="match status" value="1"/>
</dbReference>
<dbReference type="Proteomes" id="UP001158986">
    <property type="component" value="Unassembled WGS sequence"/>
</dbReference>
<dbReference type="Pfam" id="PF13671">
    <property type="entry name" value="AAA_33"/>
    <property type="match status" value="1"/>
</dbReference>
<comment type="caution">
    <text evidence="2">The sequence shown here is derived from an EMBL/GenBank/DDBJ whole genome shotgun (WGS) entry which is preliminary data.</text>
</comment>
<proteinExistence type="predicted"/>
<dbReference type="InterPro" id="IPR001357">
    <property type="entry name" value="BRCT_dom"/>
</dbReference>
<evidence type="ECO:0000313" key="2">
    <source>
        <dbReference type="EMBL" id="CAH0522650.1"/>
    </source>
</evidence>
<dbReference type="InterPro" id="IPR027417">
    <property type="entry name" value="P-loop_NTPase"/>
</dbReference>
<dbReference type="Gene3D" id="3.40.50.300">
    <property type="entry name" value="P-loop containing nucleotide triphosphate hydrolases"/>
    <property type="match status" value="1"/>
</dbReference>
<dbReference type="Pfam" id="PF08645">
    <property type="entry name" value="PNK3P"/>
    <property type="match status" value="1"/>
</dbReference>
<keyword evidence="3" id="KW-1185">Reference proteome</keyword>
<dbReference type="PROSITE" id="PS50172">
    <property type="entry name" value="BRCT"/>
    <property type="match status" value="1"/>
</dbReference>
<evidence type="ECO:0000313" key="3">
    <source>
        <dbReference type="Proteomes" id="UP001158986"/>
    </source>
</evidence>
<dbReference type="PANTHER" id="PTHR12083:SF9">
    <property type="entry name" value="BIFUNCTIONAL POLYNUCLEOTIDE PHOSPHATASE_KINASE"/>
    <property type="match status" value="1"/>
</dbReference>
<reference evidence="2 3" key="1">
    <citation type="submission" date="2021-11" db="EMBL/GenBank/DDBJ databases">
        <authorList>
            <person name="Islam A."/>
            <person name="Islam S."/>
            <person name="Flora M.S."/>
            <person name="Rahman M."/>
            <person name="Ziaur R.M."/>
            <person name="Epstein J.H."/>
            <person name="Hassan M."/>
            <person name="Klassen M."/>
            <person name="Woodard K."/>
            <person name="Webb A."/>
            <person name="Webby R.J."/>
            <person name="El Zowalaty M.E."/>
        </authorList>
    </citation>
    <scope>NUCLEOTIDE SEQUENCE [LARGE SCALE GENOMIC DNA]</scope>
    <source>
        <strain evidence="2">Pbs1</strain>
    </source>
</reference>
<dbReference type="Pfam" id="PF16589">
    <property type="entry name" value="BRCT_2"/>
    <property type="match status" value="1"/>
</dbReference>
<protein>
    <recommendedName>
        <fullName evidence="1">BRCT domain-containing protein</fullName>
    </recommendedName>
</protein>
<feature type="domain" description="BRCT" evidence="1">
    <location>
        <begin position="6"/>
        <end position="104"/>
    </location>
</feature>
<dbReference type="InterPro" id="IPR036420">
    <property type="entry name" value="BRCT_dom_sf"/>
</dbReference>
<dbReference type="PANTHER" id="PTHR12083">
    <property type="entry name" value="BIFUNCTIONAL POLYNUCLEOTIDE PHOSPHATASE/KINASE"/>
    <property type="match status" value="1"/>
</dbReference>